<keyword evidence="2" id="KW-0325">Glycoprotein</keyword>
<gene>
    <name evidence="6" type="primary">LOC111117277</name>
</gene>
<evidence type="ECO:0000259" key="4">
    <source>
        <dbReference type="PROSITE" id="PS50287"/>
    </source>
</evidence>
<evidence type="ECO:0000256" key="2">
    <source>
        <dbReference type="ARBA" id="ARBA00023180"/>
    </source>
</evidence>
<dbReference type="InterPro" id="IPR001190">
    <property type="entry name" value="SRCR"/>
</dbReference>
<protein>
    <submittedName>
        <fullName evidence="6">Scavenger receptor cysteine-rich type 1 protein M130-like</fullName>
    </submittedName>
</protein>
<dbReference type="PANTHER" id="PTHR48071">
    <property type="entry name" value="SRCR DOMAIN-CONTAINING PROTEIN"/>
    <property type="match status" value="1"/>
</dbReference>
<keyword evidence="1 3" id="KW-1015">Disulfide bond</keyword>
<dbReference type="PRINTS" id="PR00258">
    <property type="entry name" value="SPERACTRCPTR"/>
</dbReference>
<dbReference type="Proteomes" id="UP000694844">
    <property type="component" value="Chromosome 10"/>
</dbReference>
<accession>A0A8B8CBH8</accession>
<name>A0A8B8CBH8_CRAVI</name>
<dbReference type="RefSeq" id="XP_022312051.1">
    <property type="nucleotide sequence ID" value="XM_022456343.1"/>
</dbReference>
<dbReference type="SUPFAM" id="SSF56487">
    <property type="entry name" value="SRCR-like"/>
    <property type="match status" value="1"/>
</dbReference>
<dbReference type="PROSITE" id="PS50287">
    <property type="entry name" value="SRCR_2"/>
    <property type="match status" value="1"/>
</dbReference>
<sequence length="235" mass="25815">MAFKEVIALSFIGFFAQNTAFLIHGDSNQGHVTTLGPLGTDATLSVLLKEVFDLKEEVRNQAQEIQTLKALHTFGNNVTSGPLIQQMSEDIHRLDVDLSKQNRTILAMGSNLTAVQTSLQSVNEKIDYLFDYRIHLVNGSNSNSGRVELFHLRQWWTVCDDGFDTNAAKVVCRMLGKSTTNAVAYGKAHFGQGKGNILMDDLVCTGTELDLSKCKHNDLGMNDCGHDEDAGVYCG</sequence>
<dbReference type="AlphaFoldDB" id="A0A8B8CBH8"/>
<reference evidence="6" key="1">
    <citation type="submission" date="2025-08" db="UniProtKB">
        <authorList>
            <consortium name="RefSeq"/>
        </authorList>
    </citation>
    <scope>IDENTIFICATION</scope>
    <source>
        <tissue evidence="6">Whole sample</tissue>
    </source>
</reference>
<proteinExistence type="predicted"/>
<dbReference type="PANTHER" id="PTHR48071:SF18">
    <property type="entry name" value="DELETED IN MALIGNANT BRAIN TUMORS 1 PROTEIN-RELATED"/>
    <property type="match status" value="1"/>
</dbReference>
<comment type="caution">
    <text evidence="3">Lacks conserved residue(s) required for the propagation of feature annotation.</text>
</comment>
<evidence type="ECO:0000256" key="1">
    <source>
        <dbReference type="ARBA" id="ARBA00023157"/>
    </source>
</evidence>
<dbReference type="FunFam" id="3.10.250.10:FF:000011">
    <property type="entry name" value="Scavenger receptor class A member 5"/>
    <property type="match status" value="1"/>
</dbReference>
<dbReference type="Pfam" id="PF00530">
    <property type="entry name" value="SRCR"/>
    <property type="match status" value="1"/>
</dbReference>
<dbReference type="GeneID" id="111117277"/>
<feature type="disulfide bond" evidence="3">
    <location>
        <begin position="204"/>
        <end position="214"/>
    </location>
</feature>
<organism evidence="5 6">
    <name type="scientific">Crassostrea virginica</name>
    <name type="common">Eastern oyster</name>
    <dbReference type="NCBI Taxonomy" id="6565"/>
    <lineage>
        <taxon>Eukaryota</taxon>
        <taxon>Metazoa</taxon>
        <taxon>Spiralia</taxon>
        <taxon>Lophotrochozoa</taxon>
        <taxon>Mollusca</taxon>
        <taxon>Bivalvia</taxon>
        <taxon>Autobranchia</taxon>
        <taxon>Pteriomorphia</taxon>
        <taxon>Ostreida</taxon>
        <taxon>Ostreoidea</taxon>
        <taxon>Ostreidae</taxon>
        <taxon>Crassostrea</taxon>
    </lineage>
</organism>
<dbReference type="KEGG" id="cvn:111117277"/>
<dbReference type="SMART" id="SM00202">
    <property type="entry name" value="SR"/>
    <property type="match status" value="1"/>
</dbReference>
<evidence type="ECO:0000256" key="3">
    <source>
        <dbReference type="PROSITE-ProRule" id="PRU00196"/>
    </source>
</evidence>
<dbReference type="Gene3D" id="3.10.250.10">
    <property type="entry name" value="SRCR-like domain"/>
    <property type="match status" value="1"/>
</dbReference>
<evidence type="ECO:0000313" key="5">
    <source>
        <dbReference type="Proteomes" id="UP000694844"/>
    </source>
</evidence>
<dbReference type="GO" id="GO:0016020">
    <property type="term" value="C:membrane"/>
    <property type="evidence" value="ECO:0007669"/>
    <property type="project" value="InterPro"/>
</dbReference>
<dbReference type="InterPro" id="IPR036772">
    <property type="entry name" value="SRCR-like_dom_sf"/>
</dbReference>
<feature type="domain" description="SRCR" evidence="4">
    <location>
        <begin position="134"/>
        <end position="235"/>
    </location>
</feature>
<dbReference type="OrthoDB" id="10066015at2759"/>
<evidence type="ECO:0000313" key="6">
    <source>
        <dbReference type="RefSeq" id="XP_022312051.1"/>
    </source>
</evidence>
<keyword evidence="5" id="KW-1185">Reference proteome</keyword>